<feature type="region of interest" description="Disordered" evidence="1">
    <location>
        <begin position="1"/>
        <end position="36"/>
    </location>
</feature>
<reference evidence="2" key="1">
    <citation type="submission" date="2021-10" db="EMBL/GenBank/DDBJ databases">
        <title>Tropical sea cucumber genome reveals ecological adaptation and Cuvierian tubules defense mechanism.</title>
        <authorList>
            <person name="Chen T."/>
        </authorList>
    </citation>
    <scope>NUCLEOTIDE SEQUENCE</scope>
    <source>
        <strain evidence="2">Nanhai2018</strain>
        <tissue evidence="2">Muscle</tissue>
    </source>
</reference>
<gene>
    <name evidence="2" type="ORF">HOLleu_19278</name>
</gene>
<protein>
    <submittedName>
        <fullName evidence="2">Uncharacterized protein</fullName>
    </submittedName>
</protein>
<dbReference type="AlphaFoldDB" id="A0A9Q1H7H5"/>
<evidence type="ECO:0000313" key="3">
    <source>
        <dbReference type="Proteomes" id="UP001152320"/>
    </source>
</evidence>
<proteinExistence type="predicted"/>
<sequence length="77" mass="8385">MPGGRVAVDERADRTGGKVPFKDREEGVEERCEGDVGKGETVVDDKLVGRVEGMPLAISKLWENTKGRKGIGVIKFQ</sequence>
<accession>A0A9Q1H7H5</accession>
<dbReference type="EMBL" id="JAIZAY010000009">
    <property type="protein sequence ID" value="KAJ8035563.1"/>
    <property type="molecule type" value="Genomic_DNA"/>
</dbReference>
<evidence type="ECO:0000313" key="2">
    <source>
        <dbReference type="EMBL" id="KAJ8035563.1"/>
    </source>
</evidence>
<feature type="compositionally biased region" description="Basic and acidic residues" evidence="1">
    <location>
        <begin position="7"/>
        <end position="36"/>
    </location>
</feature>
<evidence type="ECO:0000256" key="1">
    <source>
        <dbReference type="SAM" id="MobiDB-lite"/>
    </source>
</evidence>
<dbReference type="Proteomes" id="UP001152320">
    <property type="component" value="Chromosome 9"/>
</dbReference>
<keyword evidence="3" id="KW-1185">Reference proteome</keyword>
<name>A0A9Q1H7H5_HOLLE</name>
<comment type="caution">
    <text evidence="2">The sequence shown here is derived from an EMBL/GenBank/DDBJ whole genome shotgun (WGS) entry which is preliminary data.</text>
</comment>
<organism evidence="2 3">
    <name type="scientific">Holothuria leucospilota</name>
    <name type="common">Black long sea cucumber</name>
    <name type="synonym">Mertensiothuria leucospilota</name>
    <dbReference type="NCBI Taxonomy" id="206669"/>
    <lineage>
        <taxon>Eukaryota</taxon>
        <taxon>Metazoa</taxon>
        <taxon>Echinodermata</taxon>
        <taxon>Eleutherozoa</taxon>
        <taxon>Echinozoa</taxon>
        <taxon>Holothuroidea</taxon>
        <taxon>Aspidochirotacea</taxon>
        <taxon>Aspidochirotida</taxon>
        <taxon>Holothuriidae</taxon>
        <taxon>Holothuria</taxon>
    </lineage>
</organism>